<keyword evidence="7" id="KW-1185">Reference proteome</keyword>
<dbReference type="SUPFAM" id="SSF54695">
    <property type="entry name" value="POZ domain"/>
    <property type="match status" value="1"/>
</dbReference>
<dbReference type="SMART" id="SM00612">
    <property type="entry name" value="Kelch"/>
    <property type="match status" value="6"/>
</dbReference>
<feature type="domain" description="BTB" evidence="4">
    <location>
        <begin position="24"/>
        <end position="86"/>
    </location>
</feature>
<dbReference type="SUPFAM" id="SSF117281">
    <property type="entry name" value="Kelch motif"/>
    <property type="match status" value="2"/>
</dbReference>
<dbReference type="Gene3D" id="3.30.710.10">
    <property type="entry name" value="Potassium Channel Kv1.1, Chain A"/>
    <property type="match status" value="1"/>
</dbReference>
<dbReference type="EMBL" id="VJMH01005381">
    <property type="protein sequence ID" value="KAF0696650.1"/>
    <property type="molecule type" value="Genomic_DNA"/>
</dbReference>
<dbReference type="SMART" id="SM00225">
    <property type="entry name" value="BTB"/>
    <property type="match status" value="1"/>
</dbReference>
<dbReference type="Pfam" id="PF01344">
    <property type="entry name" value="Kelch_1"/>
    <property type="match status" value="2"/>
</dbReference>
<evidence type="ECO:0000259" key="4">
    <source>
        <dbReference type="PROSITE" id="PS50097"/>
    </source>
</evidence>
<dbReference type="PANTHER" id="PTHR24412:SF489">
    <property type="entry name" value="RING FINGER DOMAIN AND KELCH REPEAT-CONTAINING PROTEIN DDB_G0271372"/>
    <property type="match status" value="1"/>
</dbReference>
<dbReference type="AlphaFoldDB" id="A0A485KWI3"/>
<evidence type="ECO:0000256" key="1">
    <source>
        <dbReference type="ARBA" id="ARBA00022441"/>
    </source>
</evidence>
<evidence type="ECO:0000256" key="2">
    <source>
        <dbReference type="ARBA" id="ARBA00022737"/>
    </source>
</evidence>
<keyword evidence="3" id="KW-0812">Transmembrane</keyword>
<keyword evidence="3" id="KW-0472">Membrane</keyword>
<reference evidence="5" key="2">
    <citation type="submission" date="2019-06" db="EMBL/GenBank/DDBJ databases">
        <title>Genomics analysis of Aphanomyces spp. identifies a new class of oomycete effector associated with host adaptation.</title>
        <authorList>
            <person name="Gaulin E."/>
        </authorList>
    </citation>
    <scope>NUCLEOTIDE SEQUENCE</scope>
    <source>
        <strain evidence="5">CBS 578.67</strain>
    </source>
</reference>
<sequence length="575" mass="64100">MREETFLRRLQAGVHEVFERQLLTDVTLRVGTKLIPAHRLVLALHSPYFRAMFTTGMRECSMDEIHLEHADPHAFDVILQYMYSGRDIDLGHCNIWPLLDACDRLQIEVLVDACCAKMANELSVDNCLDIFACADAFQQRGQCAMLRGLALIYATTFFTAIVTTDAFFELPMHLVHAFLSSDMLCVVDDAHVFAALLAWVDFDVPTRQLHLRSLLSCVRARAIRRPLDVLLTHTAALLQEPIDHIARHFHEAVPPLPPPRPSTIPLLIALGGSNGRVVLNSTECFDMVRHCWVSFPPMLARRAYHGSVTVLNHIFVLGGYWTRRERRACLHLSTVEMLNPATRQWQYVAPMLHARSYLGVVHLDGYIYAIGGFNGMRHFDCVERFSLAKGTWEHVAPMRRRRSGLSAVVAHGRIFAMGGFDGETHLHSVETYDPTTGEWTLLPTAMADPRNGAAAVVLSNDYLYIFGGEVEHGERLSSGEMYHVPTTTWGSSPTLPVCLSGHGAVVWQEEFIFCFGGSTTAEGHMNTVYRFDGVTQSWAPVSPMRSVRSGMAIATLAARPIDISDPAFAGSVVSK</sequence>
<proteinExistence type="predicted"/>
<evidence type="ECO:0000313" key="5">
    <source>
        <dbReference type="EMBL" id="KAF0696650.1"/>
    </source>
</evidence>
<dbReference type="InterPro" id="IPR000210">
    <property type="entry name" value="BTB/POZ_dom"/>
</dbReference>
<dbReference type="PROSITE" id="PS50097">
    <property type="entry name" value="BTB"/>
    <property type="match status" value="1"/>
</dbReference>
<dbReference type="InterPro" id="IPR011705">
    <property type="entry name" value="BACK"/>
</dbReference>
<dbReference type="PANTHER" id="PTHR24412">
    <property type="entry name" value="KELCH PROTEIN"/>
    <property type="match status" value="1"/>
</dbReference>
<dbReference type="Pfam" id="PF07707">
    <property type="entry name" value="BACK"/>
    <property type="match status" value="1"/>
</dbReference>
<dbReference type="Pfam" id="PF24681">
    <property type="entry name" value="Kelch_KLHDC2_KLHL20_DRC7"/>
    <property type="match status" value="1"/>
</dbReference>
<evidence type="ECO:0000313" key="7">
    <source>
        <dbReference type="Proteomes" id="UP000332933"/>
    </source>
</evidence>
<dbReference type="Gene3D" id="1.25.40.420">
    <property type="match status" value="1"/>
</dbReference>
<keyword evidence="1" id="KW-0880">Kelch repeat</keyword>
<organism evidence="6 7">
    <name type="scientific">Aphanomyces stellatus</name>
    <dbReference type="NCBI Taxonomy" id="120398"/>
    <lineage>
        <taxon>Eukaryota</taxon>
        <taxon>Sar</taxon>
        <taxon>Stramenopiles</taxon>
        <taxon>Oomycota</taxon>
        <taxon>Saprolegniomycetes</taxon>
        <taxon>Saprolegniales</taxon>
        <taxon>Verrucalvaceae</taxon>
        <taxon>Aphanomyces</taxon>
    </lineage>
</organism>
<dbReference type="SMART" id="SM00875">
    <property type="entry name" value="BACK"/>
    <property type="match status" value="1"/>
</dbReference>
<dbReference type="EMBL" id="CAADRA010005402">
    <property type="protein sequence ID" value="VFT89481.1"/>
    <property type="molecule type" value="Genomic_DNA"/>
</dbReference>
<name>A0A485KWI3_9STRA</name>
<protein>
    <submittedName>
        <fullName evidence="6">Aste57867_12631 protein</fullName>
    </submittedName>
</protein>
<dbReference type="InterPro" id="IPR015915">
    <property type="entry name" value="Kelch-typ_b-propeller"/>
</dbReference>
<evidence type="ECO:0000313" key="6">
    <source>
        <dbReference type="EMBL" id="VFT89481.1"/>
    </source>
</evidence>
<feature type="transmembrane region" description="Helical" evidence="3">
    <location>
        <begin position="148"/>
        <end position="168"/>
    </location>
</feature>
<accession>A0A485KWI3</accession>
<keyword evidence="3" id="KW-1133">Transmembrane helix</keyword>
<dbReference type="Pfam" id="PF00651">
    <property type="entry name" value="BTB"/>
    <property type="match status" value="1"/>
</dbReference>
<dbReference type="InterPro" id="IPR011333">
    <property type="entry name" value="SKP1/BTB/POZ_sf"/>
</dbReference>
<dbReference type="Proteomes" id="UP000332933">
    <property type="component" value="Unassembled WGS sequence"/>
</dbReference>
<reference evidence="6 7" key="1">
    <citation type="submission" date="2019-03" db="EMBL/GenBank/DDBJ databases">
        <authorList>
            <person name="Gaulin E."/>
            <person name="Dumas B."/>
        </authorList>
    </citation>
    <scope>NUCLEOTIDE SEQUENCE [LARGE SCALE GENOMIC DNA]</scope>
    <source>
        <strain evidence="6">CBS 568.67</strain>
    </source>
</reference>
<dbReference type="InterPro" id="IPR006652">
    <property type="entry name" value="Kelch_1"/>
</dbReference>
<dbReference type="Gene3D" id="2.120.10.80">
    <property type="entry name" value="Kelch-type beta propeller"/>
    <property type="match status" value="2"/>
</dbReference>
<evidence type="ECO:0000256" key="3">
    <source>
        <dbReference type="SAM" id="Phobius"/>
    </source>
</evidence>
<keyword evidence="2" id="KW-0677">Repeat</keyword>
<dbReference type="OrthoDB" id="45365at2759"/>
<gene>
    <name evidence="6" type="primary">Aste57867_12631</name>
    <name evidence="5" type="ORF">As57867_012585</name>
    <name evidence="6" type="ORF">ASTE57867_12631</name>
</gene>